<reference evidence="1" key="1">
    <citation type="submission" date="2024-05" db="EMBL/GenBank/DDBJ databases">
        <title>Planctomycetes of the genus Singulisphaera possess chitinolytic capabilities.</title>
        <authorList>
            <person name="Ivanova A."/>
        </authorList>
    </citation>
    <scope>NUCLEOTIDE SEQUENCE</scope>
    <source>
        <strain evidence="1">Ch08T</strain>
    </source>
</reference>
<protein>
    <recommendedName>
        <fullName evidence="2">Lipoprotein</fullName>
    </recommendedName>
</protein>
<evidence type="ECO:0008006" key="2">
    <source>
        <dbReference type="Google" id="ProtNLM"/>
    </source>
</evidence>
<dbReference type="EMBL" id="CP155447">
    <property type="protein sequence ID" value="XBH05704.1"/>
    <property type="molecule type" value="Genomic_DNA"/>
</dbReference>
<dbReference type="AlphaFoldDB" id="A0AAU7CJX2"/>
<name>A0AAU7CJX2_9BACT</name>
<sequence>MQELQETSTARKSEFRAATENKSWKDGQAWLYNGGPVVIRGRWLPERDMKRLASLALAGFLTCGCGDQASLKPGREAMIYSAGKDDPVTLWANGGRTIGDLPAGTRVRYVDDQGKHGDARIIVLEGEHNGVSCEVPKENLKPLPK</sequence>
<evidence type="ECO:0000313" key="1">
    <source>
        <dbReference type="EMBL" id="XBH05704.1"/>
    </source>
</evidence>
<proteinExistence type="predicted"/>
<organism evidence="1">
    <name type="scientific">Singulisphaera sp. Ch08</name>
    <dbReference type="NCBI Taxonomy" id="3120278"/>
    <lineage>
        <taxon>Bacteria</taxon>
        <taxon>Pseudomonadati</taxon>
        <taxon>Planctomycetota</taxon>
        <taxon>Planctomycetia</taxon>
        <taxon>Isosphaerales</taxon>
        <taxon>Isosphaeraceae</taxon>
        <taxon>Singulisphaera</taxon>
    </lineage>
</organism>
<gene>
    <name evidence="1" type="ORF">V5E97_06685</name>
</gene>
<accession>A0AAU7CJX2</accession>
<dbReference type="RefSeq" id="WP_406701314.1">
    <property type="nucleotide sequence ID" value="NZ_CP155447.1"/>
</dbReference>